<protein>
    <submittedName>
        <fullName evidence="2">SWI-SNF-BAF60 transcription factor</fullName>
    </submittedName>
</protein>
<organism evidence="2">
    <name type="scientific">Zea mays</name>
    <name type="common">Maize</name>
    <dbReference type="NCBI Taxonomy" id="4577"/>
    <lineage>
        <taxon>Eukaryota</taxon>
        <taxon>Viridiplantae</taxon>
        <taxon>Streptophyta</taxon>
        <taxon>Embryophyta</taxon>
        <taxon>Tracheophyta</taxon>
        <taxon>Spermatophyta</taxon>
        <taxon>Magnoliopsida</taxon>
        <taxon>Liliopsida</taxon>
        <taxon>Poales</taxon>
        <taxon>Poaceae</taxon>
        <taxon>PACMAD clade</taxon>
        <taxon>Panicoideae</taxon>
        <taxon>Andropogonodae</taxon>
        <taxon>Andropogoneae</taxon>
        <taxon>Tripsacinae</taxon>
        <taxon>Zea</taxon>
    </lineage>
</organism>
<proteinExistence type="evidence at transcript level"/>
<name>A0A060CZA8_MAIZE</name>
<sequence>MVGWLLVAGLEGARALGFGSLSWLARLCRMLLLAFISSLQLVAWYAVSVCGVLLWFKFNHCP</sequence>
<accession>A0A060CZA8</accession>
<dbReference type="EMBL" id="KJ728390">
    <property type="protein sequence ID" value="AIB05881.1"/>
    <property type="molecule type" value="mRNA"/>
</dbReference>
<keyword evidence="1" id="KW-1133">Transmembrane helix</keyword>
<dbReference type="AlphaFoldDB" id="A0A060CZA8"/>
<evidence type="ECO:0000313" key="2">
    <source>
        <dbReference type="EMBL" id="AIB05881.1"/>
    </source>
</evidence>
<evidence type="ECO:0000256" key="1">
    <source>
        <dbReference type="SAM" id="Phobius"/>
    </source>
</evidence>
<reference evidence="2" key="1">
    <citation type="submission" date="2014-04" db="EMBL/GenBank/DDBJ databases">
        <title>The Maize TFome - Development of a transcription factor open reading frame collection for functional genomics.</title>
        <authorList>
            <person name="Burdo B."/>
            <person name="Gray J."/>
            <person name="Goetting-Minesky M.P."/>
            <person name="Wittler B."/>
            <person name="Hunt M."/>
            <person name="Li T."/>
            <person name="Velliquette D."/>
            <person name="Thomas J."/>
            <person name="Gentzel I."/>
            <person name="Dos Santos Brito M."/>
            <person name="Mejia-Guerra M.K."/>
            <person name="Connolly L.N."/>
            <person name="Qaisi D."/>
            <person name="Li W."/>
            <person name="Casas M.I."/>
            <person name="Doseff A.I."/>
            <person name="Grotewold E."/>
        </authorList>
    </citation>
    <scope>NUCLEOTIDE SEQUENCE</scope>
</reference>
<feature type="transmembrane region" description="Helical" evidence="1">
    <location>
        <begin position="31"/>
        <end position="56"/>
    </location>
</feature>
<keyword evidence="1" id="KW-0812">Transmembrane</keyword>
<gene>
    <name evidence="2" type="primary">BAF60.7</name>
</gene>
<feature type="non-terminal residue" evidence="2">
    <location>
        <position position="62"/>
    </location>
</feature>
<keyword evidence="1" id="KW-0472">Membrane</keyword>
<dbReference type="HOGENOM" id="CLU_2907387_0_0_1"/>